<dbReference type="EMBL" id="CP000031">
    <property type="protein sequence ID" value="AAV93488.1"/>
    <property type="molecule type" value="Genomic_DNA"/>
</dbReference>
<keyword evidence="3" id="KW-1185">Reference proteome</keyword>
<dbReference type="STRING" id="246200.SPO0162"/>
<dbReference type="KEGG" id="sil:SPO0162"/>
<proteinExistence type="predicted"/>
<dbReference type="AlphaFoldDB" id="Q5LWV9"/>
<dbReference type="HOGENOM" id="CLU_110165_2_1_5"/>
<keyword evidence="1" id="KW-0732">Signal</keyword>
<dbReference type="Gene3D" id="3.90.420.10">
    <property type="entry name" value="Oxidoreductase, molybdopterin-binding domain"/>
    <property type="match status" value="1"/>
</dbReference>
<accession>Q5LWV9</accession>
<evidence type="ECO:0000313" key="2">
    <source>
        <dbReference type="EMBL" id="AAV93488.1"/>
    </source>
</evidence>
<evidence type="ECO:0008006" key="4">
    <source>
        <dbReference type="Google" id="ProtNLM"/>
    </source>
</evidence>
<evidence type="ECO:0000256" key="1">
    <source>
        <dbReference type="SAM" id="SignalP"/>
    </source>
</evidence>
<dbReference type="InterPro" id="IPR036374">
    <property type="entry name" value="OxRdtase_Mopterin-bd_sf"/>
</dbReference>
<feature type="signal peptide" evidence="1">
    <location>
        <begin position="1"/>
        <end position="27"/>
    </location>
</feature>
<sequence length="162" mass="17774">MRMRAIGRVPILVAGLLLASVGQVAKAGEEVLAVTGSDGSAISFDLDALRALPVSEIRTSTIWTDGIQVFQGVSLRDLLDHVDAVEGTITAVALNDYLIDIPTSDATRPGPVVAYLRNGEQMSVRDKGPLWIIYPYDDNPDYNTEEYYARSIWQLIRLEVPK</sequence>
<organism evidence="2 3">
    <name type="scientific">Ruegeria pomeroyi (strain ATCC 700808 / DSM 15171 / DSS-3)</name>
    <name type="common">Silicibacter pomeroyi</name>
    <dbReference type="NCBI Taxonomy" id="246200"/>
    <lineage>
        <taxon>Bacteria</taxon>
        <taxon>Pseudomonadati</taxon>
        <taxon>Pseudomonadota</taxon>
        <taxon>Alphaproteobacteria</taxon>
        <taxon>Rhodobacterales</taxon>
        <taxon>Roseobacteraceae</taxon>
        <taxon>Ruegeria</taxon>
    </lineage>
</organism>
<dbReference type="eggNOG" id="COG3915">
    <property type="taxonomic scope" value="Bacteria"/>
</dbReference>
<gene>
    <name evidence="2" type="ordered locus">SPO0162</name>
</gene>
<reference evidence="2 3" key="2">
    <citation type="journal article" date="2014" name="Stand. Genomic Sci.">
        <title>An updated genome annotation for the model marine bacterium Ruegeria pomeroyi DSS-3.</title>
        <authorList>
            <person name="Rivers A.R."/>
            <person name="Smith C.B."/>
            <person name="Moran M.A."/>
        </authorList>
    </citation>
    <scope>GENOME REANNOTATION</scope>
    <source>
        <strain evidence="3">ATCC 700808 / DSM 15171 / DSS-3</strain>
    </source>
</reference>
<dbReference type="Proteomes" id="UP000001023">
    <property type="component" value="Chromosome"/>
</dbReference>
<reference evidence="2 3" key="1">
    <citation type="journal article" date="2004" name="Nature">
        <title>Genome sequence of Silicibacter pomeroyi reveals adaptations to the marine environment.</title>
        <authorList>
            <person name="Moran M.A."/>
            <person name="Buchan A."/>
            <person name="Gonzalez J.M."/>
            <person name="Heidelberg J.F."/>
            <person name="Whitman W.B."/>
            <person name="Kiene R.P."/>
            <person name="Henriksen J.R."/>
            <person name="King G.M."/>
            <person name="Belas R."/>
            <person name="Fuqua C."/>
            <person name="Brinkac L."/>
            <person name="Lewis M."/>
            <person name="Johri S."/>
            <person name="Weaver B."/>
            <person name="Pai G."/>
            <person name="Eisen J.A."/>
            <person name="Rahe E."/>
            <person name="Sheldon W.M."/>
            <person name="Ye W."/>
            <person name="Miller T.R."/>
            <person name="Carlton J."/>
            <person name="Rasko D.A."/>
            <person name="Paulsen I.T."/>
            <person name="Ren Q."/>
            <person name="Daugherty S.C."/>
            <person name="Deboy R.T."/>
            <person name="Dodson R.J."/>
            <person name="Durkin A.S."/>
            <person name="Madupu R."/>
            <person name="Nelson W.C."/>
            <person name="Sullivan S.A."/>
            <person name="Rosovitz M.J."/>
            <person name="Haft D.H."/>
            <person name="Selengut J."/>
            <person name="Ward N."/>
        </authorList>
    </citation>
    <scope>NUCLEOTIDE SEQUENCE [LARGE SCALE GENOMIC DNA]</scope>
    <source>
        <strain evidence="3">ATCC 700808 / DSM 15171 / DSS-3</strain>
    </source>
</reference>
<protein>
    <recommendedName>
        <fullName evidence="4">Oxidoreductase molybdopterin-binding domain-containing protein</fullName>
    </recommendedName>
</protein>
<feature type="chain" id="PRO_5004259931" description="Oxidoreductase molybdopterin-binding domain-containing protein" evidence="1">
    <location>
        <begin position="28"/>
        <end position="162"/>
    </location>
</feature>
<name>Q5LWV9_RUEPO</name>
<dbReference type="SUPFAM" id="SSF56524">
    <property type="entry name" value="Oxidoreductase molybdopterin-binding domain"/>
    <property type="match status" value="1"/>
</dbReference>
<dbReference type="PaxDb" id="246200-SPO0162"/>
<evidence type="ECO:0000313" key="3">
    <source>
        <dbReference type="Proteomes" id="UP000001023"/>
    </source>
</evidence>